<reference evidence="4 5" key="1">
    <citation type="submission" date="2022-01" db="EMBL/GenBank/DDBJ databases">
        <title>A chromosomal length assembly of Cordylochernes scorpioides.</title>
        <authorList>
            <person name="Zeh D."/>
            <person name="Zeh J."/>
        </authorList>
    </citation>
    <scope>NUCLEOTIDE SEQUENCE [LARGE SCALE GENOMIC DNA]</scope>
    <source>
        <strain evidence="4">IN4F17</strain>
        <tissue evidence="4">Whole Body</tissue>
    </source>
</reference>
<dbReference type="Proteomes" id="UP001235939">
    <property type="component" value="Chromosome 06"/>
</dbReference>
<accession>A0ABY6KJD6</accession>
<dbReference type="InterPro" id="IPR027417">
    <property type="entry name" value="P-loop_NTPase"/>
</dbReference>
<evidence type="ECO:0000259" key="3">
    <source>
        <dbReference type="Pfam" id="PF00685"/>
    </source>
</evidence>
<organism evidence="4 5">
    <name type="scientific">Cordylochernes scorpioides</name>
    <dbReference type="NCBI Taxonomy" id="51811"/>
    <lineage>
        <taxon>Eukaryota</taxon>
        <taxon>Metazoa</taxon>
        <taxon>Ecdysozoa</taxon>
        <taxon>Arthropoda</taxon>
        <taxon>Chelicerata</taxon>
        <taxon>Arachnida</taxon>
        <taxon>Pseudoscorpiones</taxon>
        <taxon>Cheliferoidea</taxon>
        <taxon>Chernetidae</taxon>
        <taxon>Cordylochernes</taxon>
    </lineage>
</organism>
<evidence type="ECO:0000256" key="2">
    <source>
        <dbReference type="ARBA" id="ARBA00022679"/>
    </source>
</evidence>
<dbReference type="PANTHER" id="PTHR11783">
    <property type="entry name" value="SULFOTRANSFERASE SULT"/>
    <property type="match status" value="1"/>
</dbReference>
<evidence type="ECO:0000256" key="1">
    <source>
        <dbReference type="ARBA" id="ARBA00005771"/>
    </source>
</evidence>
<dbReference type="InterPro" id="IPR000863">
    <property type="entry name" value="Sulfotransferase_dom"/>
</dbReference>
<dbReference type="SUPFAM" id="SSF52540">
    <property type="entry name" value="P-loop containing nucleoside triphosphate hydrolases"/>
    <property type="match status" value="1"/>
</dbReference>
<dbReference type="Gene3D" id="3.40.50.300">
    <property type="entry name" value="P-loop containing nucleotide triphosphate hydrolases"/>
    <property type="match status" value="1"/>
</dbReference>
<comment type="similarity">
    <text evidence="1">Belongs to the sulfotransferase 1 family.</text>
</comment>
<sequence length="301" mass="35805">MENFEKNLQEIEGITFPIFFPEKHIREAFNYQPRSDDIFIASYPKSGSHWTQYIIQLLRNKGEPCKYYEDFKKCSLFIDLEGVKKADNLNNPRMLMTHFPYDKCPKNENTKYIYVLRNPKDVIVSYYYFLKGIIKDPLVLDSTFDLFLDGKLMYGDYFKYTKTWYEHRDDPNILILTYEEMKEELEKSIMKIAKFLNMEEALKENPDIIEKVIKNCSVEETKKVLKTNTSTISKEKGEAPIPEVLKEKSKITIVRKGIVGDWKTHLNREQEERLNQRAEKELAGIDFYEYWKKLGIFQLSQ</sequence>
<evidence type="ECO:0000313" key="4">
    <source>
        <dbReference type="EMBL" id="UYV68936.1"/>
    </source>
</evidence>
<evidence type="ECO:0000313" key="5">
    <source>
        <dbReference type="Proteomes" id="UP001235939"/>
    </source>
</evidence>
<name>A0ABY6KJD6_9ARAC</name>
<dbReference type="EMBL" id="CP092868">
    <property type="protein sequence ID" value="UYV68936.1"/>
    <property type="molecule type" value="Genomic_DNA"/>
</dbReference>
<keyword evidence="5" id="KW-1185">Reference proteome</keyword>
<keyword evidence="2" id="KW-0808">Transferase</keyword>
<proteinExistence type="inferred from homology"/>
<protein>
    <recommendedName>
        <fullName evidence="3">Sulfotransferase domain-containing protein</fullName>
    </recommendedName>
</protein>
<dbReference type="Pfam" id="PF00685">
    <property type="entry name" value="Sulfotransfer_1"/>
    <property type="match status" value="1"/>
</dbReference>
<gene>
    <name evidence="4" type="ORF">LAZ67_6001701</name>
</gene>
<feature type="domain" description="Sulfotransferase" evidence="3">
    <location>
        <begin position="36"/>
        <end position="284"/>
    </location>
</feature>